<dbReference type="InterPro" id="IPR053066">
    <property type="entry name" value="ADGR_G7"/>
</dbReference>
<evidence type="ECO:0000256" key="3">
    <source>
        <dbReference type="ARBA" id="ARBA00022989"/>
    </source>
</evidence>
<reference evidence="10" key="1">
    <citation type="submission" date="2003-08" db="EMBL/GenBank/DDBJ databases">
        <authorList>
            <person name="Birren B."/>
            <person name="Nusbaum C."/>
            <person name="Abebe A."/>
            <person name="Abouelleil A."/>
            <person name="Adekoya E."/>
            <person name="Ait-zahra M."/>
            <person name="Allen N."/>
            <person name="Allen T."/>
            <person name="An P."/>
            <person name="Anderson M."/>
            <person name="Anderson S."/>
            <person name="Arachchi H."/>
            <person name="Armbruster J."/>
            <person name="Bachantsang P."/>
            <person name="Baldwin J."/>
            <person name="Barry A."/>
            <person name="Bayul T."/>
            <person name="Blitshsteyn B."/>
            <person name="Bloom T."/>
            <person name="Blye J."/>
            <person name="Boguslavskiy L."/>
            <person name="Borowsky M."/>
            <person name="Boukhgalter B."/>
            <person name="Brunache A."/>
            <person name="Butler J."/>
            <person name="Calixte N."/>
            <person name="Calvo S."/>
            <person name="Camarata J."/>
            <person name="Campo K."/>
            <person name="Chang J."/>
            <person name="Cheshatsang Y."/>
            <person name="Citroen M."/>
            <person name="Collymore A."/>
            <person name="Considine T."/>
            <person name="Cook A."/>
            <person name="Cooke P."/>
            <person name="Corum B."/>
            <person name="Cuomo C."/>
            <person name="David R."/>
            <person name="Dawoe T."/>
            <person name="Degray S."/>
            <person name="Dodge S."/>
            <person name="Dooley K."/>
            <person name="Dorje P."/>
            <person name="Dorjee K."/>
            <person name="Dorris L."/>
            <person name="Duffey N."/>
            <person name="Dupes A."/>
            <person name="Elkins T."/>
            <person name="Engels R."/>
            <person name="Erickson J."/>
            <person name="Farina A."/>
            <person name="Faro S."/>
            <person name="Ferreira P."/>
            <person name="Fischer H."/>
            <person name="Fitzgerald M."/>
            <person name="Foley K."/>
            <person name="Gage D."/>
            <person name="Galagan J."/>
            <person name="Gearin G."/>
            <person name="Gnerre S."/>
            <person name="Gnirke A."/>
            <person name="Goyette A."/>
            <person name="Graham J."/>
            <person name="Grandbois E."/>
            <person name="Gyaltsen K."/>
            <person name="Hafez N."/>
            <person name="Hagopian D."/>
            <person name="Hagos B."/>
            <person name="Hall J."/>
            <person name="Hatcher B."/>
            <person name="Heller A."/>
            <person name="Higgins H."/>
            <person name="Honan T."/>
            <person name="Horn A."/>
            <person name="Houde N."/>
            <person name="Hughes L."/>
            <person name="Hulme W."/>
            <person name="Husby E."/>
            <person name="Iliev I."/>
            <person name="Jaffe D."/>
            <person name="Jones C."/>
            <person name="Kamal M."/>
            <person name="Kamat A."/>
            <person name="Kamvysselis M."/>
            <person name="Karlsson E."/>
            <person name="Kells C."/>
            <person name="Kieu A."/>
            <person name="Kisner P."/>
            <person name="Kodira C."/>
            <person name="Kulbokas E."/>
            <person name="Labutti K."/>
            <person name="Lama D."/>
            <person name="Landers T."/>
            <person name="Leger J."/>
            <person name="Levine S."/>
            <person name="Lewis D."/>
            <person name="Lewis T."/>
            <person name="Lindblad-toh K."/>
            <person name="Liu X."/>
            <person name="Lokyitsang T."/>
            <person name="Lokyitsang Y."/>
            <person name="Lucien O."/>
            <person name="Lui A."/>
            <person name="Ma L.J."/>
            <person name="Mabbitt R."/>
            <person name="Macdonald J."/>
            <person name="Maclean C."/>
            <person name="Major J."/>
            <person name="Manning J."/>
            <person name="Marabella R."/>
            <person name="Maru K."/>
            <person name="Matthews C."/>
            <person name="Mauceli E."/>
            <person name="Mccarthy M."/>
            <person name="Mcdonough S."/>
            <person name="Mcghee T."/>
            <person name="Meldrim J."/>
            <person name="Meneus L."/>
            <person name="Mesirov J."/>
            <person name="Mihalev A."/>
            <person name="Mihova T."/>
            <person name="Mikkelsen T."/>
            <person name="Mlenga V."/>
            <person name="Moru K."/>
            <person name="Mozes J."/>
            <person name="Mulrain L."/>
            <person name="Munson G."/>
            <person name="Naylor J."/>
            <person name="Newes C."/>
            <person name="Nguyen C."/>
            <person name="Nguyen N."/>
            <person name="Nguyen T."/>
            <person name="Nicol R."/>
            <person name="Nielsen C."/>
            <person name="Nizzari M."/>
            <person name="Norbu C."/>
            <person name="Norbu N."/>
            <person name="O'donnell P."/>
            <person name="Okoawo O."/>
            <person name="O'leary S."/>
            <person name="Omotosho B."/>
            <person name="O'neill K."/>
            <person name="Osman S."/>
            <person name="Parker S."/>
            <person name="Perrin D."/>
            <person name="Phunkhang P."/>
            <person name="Piqani B."/>
            <person name="Purcell S."/>
            <person name="Rachupka T."/>
            <person name="Ramasamy U."/>
            <person name="Rameau R."/>
            <person name="Ray V."/>
            <person name="Raymond C."/>
            <person name="Retta R."/>
            <person name="Richardson S."/>
            <person name="Rise C."/>
            <person name="Rodriguez J."/>
            <person name="Rogers J."/>
            <person name="Rogov P."/>
            <person name="Rutman M."/>
            <person name="Schupbach R."/>
            <person name="Seaman C."/>
            <person name="Settipalli S."/>
            <person name="Sharpe T."/>
            <person name="Sheridan J."/>
            <person name="Sherpa N."/>
            <person name="Shi J."/>
            <person name="Smirnov S."/>
            <person name="Smith C."/>
            <person name="Sougnez C."/>
            <person name="Spencer B."/>
            <person name="Stalker J."/>
            <person name="Stange-thomann N."/>
            <person name="Stavropoulos S."/>
            <person name="Stetson K."/>
            <person name="Stone C."/>
            <person name="Stone S."/>
            <person name="Stubbs M."/>
            <person name="Talamas J."/>
            <person name="Tchuinga P."/>
            <person name="Tenzing P."/>
            <person name="Tesfaye S."/>
            <person name="Theodore J."/>
            <person name="Thoulutsang Y."/>
            <person name="Topham K."/>
            <person name="Towey S."/>
            <person name="Tsamla T."/>
            <person name="Tsomo N."/>
            <person name="Vallee D."/>
            <person name="Vassiliev H."/>
            <person name="Venkataraman V."/>
            <person name="Vinson J."/>
            <person name="Vo A."/>
            <person name="Wade C."/>
            <person name="Wang S."/>
            <person name="Wangchuk T."/>
            <person name="Wangdi T."/>
            <person name="Whittaker C."/>
            <person name="Wilkinson J."/>
            <person name="Wu Y."/>
            <person name="Wyman D."/>
            <person name="Yadav S."/>
            <person name="Yang S."/>
            <person name="Yang X."/>
            <person name="Yeager S."/>
            <person name="Yee E."/>
            <person name="Young G."/>
            <person name="Zainoun J."/>
            <person name="Zembeck L."/>
            <person name="Zimmer A."/>
            <person name="Zody M."/>
            <person name="Lander E."/>
        </authorList>
    </citation>
    <scope>NUCLEOTIDE SEQUENCE [LARGE SCALE GENOMIC DNA]</scope>
</reference>
<feature type="transmembrane region" description="Helical" evidence="6">
    <location>
        <begin position="130"/>
        <end position="155"/>
    </location>
</feature>
<dbReference type="STRING" id="51511.ENSCSAVP00000003951"/>
<dbReference type="Proteomes" id="UP000007875">
    <property type="component" value="Unassembled WGS sequence"/>
</dbReference>
<dbReference type="AlphaFoldDB" id="H2YF53"/>
<evidence type="ECO:0000256" key="6">
    <source>
        <dbReference type="SAM" id="Phobius"/>
    </source>
</evidence>
<feature type="domain" description="G-protein coupled receptors family 2 profile 2" evidence="8">
    <location>
        <begin position="54"/>
        <end position="296"/>
    </location>
</feature>
<accession>H2YF53</accession>
<dbReference type="Gene3D" id="2.60.220.50">
    <property type="match status" value="1"/>
</dbReference>
<dbReference type="InterPro" id="IPR057244">
    <property type="entry name" value="GAIN_B"/>
</dbReference>
<dbReference type="HOGENOM" id="CLU_002753_3_1_1"/>
<feature type="transmembrane region" description="Helical" evidence="6">
    <location>
        <begin position="247"/>
        <end position="268"/>
    </location>
</feature>
<evidence type="ECO:0000256" key="1">
    <source>
        <dbReference type="ARBA" id="ARBA00004141"/>
    </source>
</evidence>
<reference evidence="9" key="3">
    <citation type="submission" date="2025-09" db="UniProtKB">
        <authorList>
            <consortium name="Ensembl"/>
        </authorList>
    </citation>
    <scope>IDENTIFICATION</scope>
</reference>
<dbReference type="InterPro" id="IPR000832">
    <property type="entry name" value="GPCR_2_secretin-like"/>
</dbReference>
<feature type="transmembrane region" description="Helical" evidence="6">
    <location>
        <begin position="274"/>
        <end position="294"/>
    </location>
</feature>
<evidence type="ECO:0000313" key="10">
    <source>
        <dbReference type="Proteomes" id="UP000007875"/>
    </source>
</evidence>
<keyword evidence="10" id="KW-1185">Reference proteome</keyword>
<feature type="transmembrane region" description="Helical" evidence="6">
    <location>
        <begin position="91"/>
        <end position="110"/>
    </location>
</feature>
<dbReference type="Ensembl" id="ENSCSAVT00000004010.1">
    <property type="protein sequence ID" value="ENSCSAVP00000003951.1"/>
    <property type="gene ID" value="ENSCSAVG00000002346.1"/>
</dbReference>
<evidence type="ECO:0000313" key="9">
    <source>
        <dbReference type="Ensembl" id="ENSCSAVP00000003951.1"/>
    </source>
</evidence>
<evidence type="ECO:0000256" key="4">
    <source>
        <dbReference type="ARBA" id="ARBA00023136"/>
    </source>
</evidence>
<dbReference type="GO" id="GO:0004930">
    <property type="term" value="F:G protein-coupled receptor activity"/>
    <property type="evidence" value="ECO:0007669"/>
    <property type="project" value="InterPro"/>
</dbReference>
<keyword evidence="2 6" id="KW-0812">Transmembrane</keyword>
<organism evidence="9 10">
    <name type="scientific">Ciona savignyi</name>
    <name type="common">Pacific transparent sea squirt</name>
    <dbReference type="NCBI Taxonomy" id="51511"/>
    <lineage>
        <taxon>Eukaryota</taxon>
        <taxon>Metazoa</taxon>
        <taxon>Chordata</taxon>
        <taxon>Tunicata</taxon>
        <taxon>Ascidiacea</taxon>
        <taxon>Phlebobranchia</taxon>
        <taxon>Cionidae</taxon>
        <taxon>Ciona</taxon>
    </lineage>
</organism>
<comment type="subcellular location">
    <subcellularLocation>
        <location evidence="1">Membrane</location>
        <topology evidence="1">Multi-pass membrane protein</topology>
    </subcellularLocation>
</comment>
<dbReference type="Gene3D" id="1.20.1070.10">
    <property type="entry name" value="Rhodopsin 7-helix transmembrane proteins"/>
    <property type="match status" value="1"/>
</dbReference>
<proteinExistence type="predicted"/>
<dbReference type="GeneTree" id="ENSGT00940000167190"/>
<feature type="transmembrane region" description="Helical" evidence="6">
    <location>
        <begin position="56"/>
        <end position="79"/>
    </location>
</feature>
<dbReference type="OMA" id="HMVRTFV"/>
<protein>
    <recommendedName>
        <fullName evidence="11">G-protein coupled receptors family 2 profile 2 domain-containing protein</fullName>
    </recommendedName>
</protein>
<dbReference type="PROSITE" id="PS50261">
    <property type="entry name" value="G_PROTEIN_RECEP_F2_4"/>
    <property type="match status" value="1"/>
</dbReference>
<keyword evidence="4 6" id="KW-0472">Membrane</keyword>
<dbReference type="PANTHER" id="PTHR47767">
    <property type="entry name" value="ADHESION G PROTEIN-COUPLED RECEPTOR G7"/>
    <property type="match status" value="1"/>
</dbReference>
<dbReference type="GO" id="GO:0016020">
    <property type="term" value="C:membrane"/>
    <property type="evidence" value="ECO:0007669"/>
    <property type="project" value="UniProtKB-SubCell"/>
</dbReference>
<keyword evidence="3 6" id="KW-1133">Transmembrane helix</keyword>
<evidence type="ECO:0000256" key="2">
    <source>
        <dbReference type="ARBA" id="ARBA00022692"/>
    </source>
</evidence>
<dbReference type="Pfam" id="PF01825">
    <property type="entry name" value="GPS"/>
    <property type="match status" value="1"/>
</dbReference>
<dbReference type="eggNOG" id="KOG4193">
    <property type="taxonomic scope" value="Eukaryota"/>
</dbReference>
<dbReference type="PROSITE" id="PS50221">
    <property type="entry name" value="GAIN_B"/>
    <property type="match status" value="1"/>
</dbReference>
<feature type="domain" description="GAIN-B" evidence="7">
    <location>
        <begin position="1"/>
        <end position="47"/>
    </location>
</feature>
<evidence type="ECO:0000259" key="8">
    <source>
        <dbReference type="PROSITE" id="PS50261"/>
    </source>
</evidence>
<dbReference type="GO" id="GO:0007166">
    <property type="term" value="P:cell surface receptor signaling pathway"/>
    <property type="evidence" value="ECO:0007669"/>
    <property type="project" value="InterPro"/>
</dbReference>
<evidence type="ECO:0000256" key="5">
    <source>
        <dbReference type="ARBA" id="ARBA00023157"/>
    </source>
</evidence>
<dbReference type="InterPro" id="IPR000203">
    <property type="entry name" value="GPS"/>
</dbReference>
<evidence type="ECO:0008006" key="11">
    <source>
        <dbReference type="Google" id="ProtNLM"/>
    </source>
</evidence>
<feature type="transmembrane region" description="Helical" evidence="6">
    <location>
        <begin position="200"/>
        <end position="226"/>
    </location>
</feature>
<reference evidence="9" key="2">
    <citation type="submission" date="2025-08" db="UniProtKB">
        <authorList>
            <consortium name="Ensembl"/>
        </authorList>
    </citation>
    <scope>IDENTIFICATION</scope>
</reference>
<sequence length="296" mass="32360">CVFWDEGIQSWANGDVDSKVEETSDSVVCHFNHLTNFATLLARDDTGIVNTKALDIVSIVGSSISSFCLLLTILSFVCVPKLRAGGKLRGAVLLVNLSMALLLLNLLLIFSEQSFVYSSPDSCLAVGVLLHFSLLASFAWMTVEAVNLCLVIVTVSTKTVFILSHIWGWFVPSLFVAITCGVDLNLYRRSDEECWMQPDMVLYLVLIPMIIVLTFNFIAYVAVLVASVSANRIRKKSINSGSVKQQVVMSVTLFVLLGITWVFGFGISGTGDSAVVFGYIFAVLNSLQGTAIFYDH</sequence>
<dbReference type="InterPro" id="IPR046338">
    <property type="entry name" value="GAIN_dom_sf"/>
</dbReference>
<dbReference type="InterPro" id="IPR017981">
    <property type="entry name" value="GPCR_2-like_7TM"/>
</dbReference>
<dbReference type="PRINTS" id="PR00249">
    <property type="entry name" value="GPCRSECRETIN"/>
</dbReference>
<keyword evidence="5" id="KW-1015">Disulfide bond</keyword>
<name>H2YF53_CIOSA</name>
<dbReference type="Pfam" id="PF00002">
    <property type="entry name" value="7tm_2"/>
    <property type="match status" value="1"/>
</dbReference>
<evidence type="ECO:0000259" key="7">
    <source>
        <dbReference type="PROSITE" id="PS50221"/>
    </source>
</evidence>
<feature type="transmembrane region" description="Helical" evidence="6">
    <location>
        <begin position="167"/>
        <end position="188"/>
    </location>
</feature>
<dbReference type="InParanoid" id="H2YF53"/>